<accession>A0A4S2MHW0</accession>
<proteinExistence type="predicted"/>
<evidence type="ECO:0000313" key="2">
    <source>
        <dbReference type="EMBL" id="TGZ76352.1"/>
    </source>
</evidence>
<feature type="region of interest" description="Disordered" evidence="1">
    <location>
        <begin position="127"/>
        <end position="156"/>
    </location>
</feature>
<dbReference type="EMBL" id="ML220183">
    <property type="protein sequence ID" value="TGZ76352.1"/>
    <property type="molecule type" value="Genomic_DNA"/>
</dbReference>
<dbReference type="Proteomes" id="UP000298138">
    <property type="component" value="Unassembled WGS sequence"/>
</dbReference>
<protein>
    <submittedName>
        <fullName evidence="2">Uncharacterized protein</fullName>
    </submittedName>
</protein>
<feature type="compositionally biased region" description="Basic and acidic residues" evidence="1">
    <location>
        <begin position="127"/>
        <end position="139"/>
    </location>
</feature>
<evidence type="ECO:0000256" key="1">
    <source>
        <dbReference type="SAM" id="MobiDB-lite"/>
    </source>
</evidence>
<organism evidence="2 3">
    <name type="scientific">Ascodesmis nigricans</name>
    <dbReference type="NCBI Taxonomy" id="341454"/>
    <lineage>
        <taxon>Eukaryota</taxon>
        <taxon>Fungi</taxon>
        <taxon>Dikarya</taxon>
        <taxon>Ascomycota</taxon>
        <taxon>Pezizomycotina</taxon>
        <taxon>Pezizomycetes</taxon>
        <taxon>Pezizales</taxon>
        <taxon>Ascodesmidaceae</taxon>
        <taxon>Ascodesmis</taxon>
    </lineage>
</organism>
<keyword evidence="3" id="KW-1185">Reference proteome</keyword>
<dbReference type="AlphaFoldDB" id="A0A4S2MHW0"/>
<evidence type="ECO:0000313" key="3">
    <source>
        <dbReference type="Proteomes" id="UP000298138"/>
    </source>
</evidence>
<gene>
    <name evidence="2" type="ORF">EX30DRAFT_256340</name>
</gene>
<name>A0A4S2MHW0_9PEZI</name>
<reference evidence="2 3" key="1">
    <citation type="submission" date="2019-04" db="EMBL/GenBank/DDBJ databases">
        <title>Comparative genomics and transcriptomics to analyze fruiting body development in filamentous ascomycetes.</title>
        <authorList>
            <consortium name="DOE Joint Genome Institute"/>
            <person name="Lutkenhaus R."/>
            <person name="Traeger S."/>
            <person name="Breuer J."/>
            <person name="Kuo A."/>
            <person name="Lipzen A."/>
            <person name="Pangilinan J."/>
            <person name="Dilworth D."/>
            <person name="Sandor L."/>
            <person name="Poggeler S."/>
            <person name="Barry K."/>
            <person name="Grigoriev I.V."/>
            <person name="Nowrousian M."/>
        </authorList>
    </citation>
    <scope>NUCLEOTIDE SEQUENCE [LARGE SCALE GENOMIC DNA]</scope>
    <source>
        <strain evidence="2 3">CBS 389.68</strain>
    </source>
</reference>
<dbReference type="InParanoid" id="A0A4S2MHW0"/>
<sequence length="156" mass="17717">MSCFHYTIPLSLSRVFFPRSAAPCTHLAPPTRFLRSDSPRHPHATTTTSKVLTRLDFPIPSHPPYYSPPILHHHFPAFCTTIYIESWYRHARISRRRCCCADQCMRIIGSHSSTSKLRGQKLSEVRKCGGMPKEPRTERTNWGGFTGGEALTHNAP</sequence>